<dbReference type="CDD" id="cd17470">
    <property type="entry name" value="T3SS_Flik_C"/>
    <property type="match status" value="1"/>
</dbReference>
<protein>
    <recommendedName>
        <fullName evidence="2">Flagellar hook-length control protein-like C-terminal domain-containing protein</fullName>
    </recommendedName>
</protein>
<evidence type="ECO:0000259" key="2">
    <source>
        <dbReference type="Pfam" id="PF02120"/>
    </source>
</evidence>
<feature type="compositionally biased region" description="Polar residues" evidence="1">
    <location>
        <begin position="51"/>
        <end position="64"/>
    </location>
</feature>
<dbReference type="PANTHER" id="PTHR37533">
    <property type="entry name" value="FLAGELLAR HOOK-LENGTH CONTROL PROTEIN"/>
    <property type="match status" value="1"/>
</dbReference>
<feature type="compositionally biased region" description="Polar residues" evidence="1">
    <location>
        <begin position="108"/>
        <end position="122"/>
    </location>
</feature>
<dbReference type="InParanoid" id="A0A2I1DN19"/>
<feature type="region of interest" description="Disordered" evidence="1">
    <location>
        <begin position="395"/>
        <end position="417"/>
    </location>
</feature>
<organism evidence="3 4">
    <name type="scientific">Acidithiobacillus marinus</name>
    <dbReference type="NCBI Taxonomy" id="187490"/>
    <lineage>
        <taxon>Bacteria</taxon>
        <taxon>Pseudomonadati</taxon>
        <taxon>Pseudomonadota</taxon>
        <taxon>Acidithiobacillia</taxon>
        <taxon>Acidithiobacillales</taxon>
        <taxon>Acidithiobacillaceae</taxon>
        <taxon>Acidithiobacillus</taxon>
    </lineage>
</organism>
<dbReference type="AlphaFoldDB" id="A0A2I1DN19"/>
<reference evidence="3 4" key="1">
    <citation type="submission" date="2017-03" db="EMBL/GenBank/DDBJ databases">
        <title>Draft genime sequence of the acidophilic sulfur-oxidizing bacterium Acidithiobacillus sp. SH, isolated from seawater.</title>
        <authorList>
            <person name="Sharmin S."/>
            <person name="Tokuhisa M."/>
            <person name="Kanao T."/>
            <person name="Kamimura K."/>
        </authorList>
    </citation>
    <scope>NUCLEOTIDE SEQUENCE [LARGE SCALE GENOMIC DNA]</scope>
    <source>
        <strain evidence="3 4">SH</strain>
    </source>
</reference>
<evidence type="ECO:0000256" key="1">
    <source>
        <dbReference type="SAM" id="MobiDB-lite"/>
    </source>
</evidence>
<dbReference type="InterPro" id="IPR021136">
    <property type="entry name" value="Flagellar_hook_control-like_C"/>
</dbReference>
<feature type="compositionally biased region" description="Low complexity" evidence="1">
    <location>
        <begin position="402"/>
        <end position="416"/>
    </location>
</feature>
<feature type="compositionally biased region" description="Low complexity" evidence="1">
    <location>
        <begin position="18"/>
        <end position="36"/>
    </location>
</feature>
<keyword evidence="4" id="KW-1185">Reference proteome</keyword>
<accession>A0A2I1DN19</accession>
<feature type="region of interest" description="Disordered" evidence="1">
    <location>
        <begin position="157"/>
        <end position="177"/>
    </location>
</feature>
<dbReference type="RefSeq" id="WP_253253729.1">
    <property type="nucleotide sequence ID" value="NZ_MXAV01000020.1"/>
</dbReference>
<dbReference type="Pfam" id="PF02120">
    <property type="entry name" value="Flg_hook"/>
    <property type="match status" value="1"/>
</dbReference>
<feature type="region of interest" description="Disordered" evidence="1">
    <location>
        <begin position="1"/>
        <end position="132"/>
    </location>
</feature>
<feature type="compositionally biased region" description="Low complexity" evidence="1">
    <location>
        <begin position="162"/>
        <end position="173"/>
    </location>
</feature>
<feature type="domain" description="Flagellar hook-length control protein-like C-terminal" evidence="2">
    <location>
        <begin position="319"/>
        <end position="400"/>
    </location>
</feature>
<dbReference type="Proteomes" id="UP000234329">
    <property type="component" value="Unassembled WGS sequence"/>
</dbReference>
<dbReference type="Gene3D" id="3.30.750.140">
    <property type="match status" value="1"/>
</dbReference>
<comment type="caution">
    <text evidence="3">The sequence shown here is derived from an EMBL/GenBank/DDBJ whole genome shotgun (WGS) entry which is preliminary data.</text>
</comment>
<dbReference type="InterPro" id="IPR052563">
    <property type="entry name" value="FliK"/>
</dbReference>
<evidence type="ECO:0000313" key="4">
    <source>
        <dbReference type="Proteomes" id="UP000234329"/>
    </source>
</evidence>
<dbReference type="PANTHER" id="PTHR37533:SF2">
    <property type="entry name" value="FLAGELLAR HOOK-LENGTH CONTROL PROTEIN"/>
    <property type="match status" value="1"/>
</dbReference>
<sequence length="441" mass="45095">MTATSIVSPTPAPNAIPSPGSQSSQSAAQTVAGSAGKENKGHGEFAAVMAKQQSQEAVQKKNSGSSGGPDARPAQQKSSKQPPAAVSLPTEATEVTSPVSGKNMPQAGLSQQDLHQSKAQQGSRKKTDTPGQMQVGLVSSLLSGMAMAFPVPMSAERGPMNPESELAPSAEPAARSKEDMVTDGTVDKQVPQSKLLLHLQSDAKLQNDGKSSAAFASVAKQDGLASGNKGLLLQKMLHGLVSTTPTKQPVVPATVNNLVFDAHNGSPQNAAESVSNLTGNSTATLLAGMLPTQVTASSPGQVLAAPVGANPQWGQALGQQIQVLLGQDIQQAKLQLNPPHLGPLEVHLDIQANGQANATFFSPHPEVLQAITNAIPQLQQSFAAAGMSLGQANVGADSGGRSFSKNKSSSTTSVKTLTEAGDSPSALTMLRVQLGLVNAFA</sequence>
<dbReference type="FunCoup" id="A0A2I1DN19">
    <property type="interactions" value="50"/>
</dbReference>
<evidence type="ECO:0000313" key="3">
    <source>
        <dbReference type="EMBL" id="PKY11262.1"/>
    </source>
</evidence>
<name>A0A2I1DN19_9PROT</name>
<dbReference type="EMBL" id="MXAV01000020">
    <property type="protein sequence ID" value="PKY11262.1"/>
    <property type="molecule type" value="Genomic_DNA"/>
</dbReference>
<gene>
    <name evidence="3" type="ORF">B1757_05600</name>
</gene>
<proteinExistence type="predicted"/>
<dbReference type="InterPro" id="IPR038610">
    <property type="entry name" value="FliK-like_C_sf"/>
</dbReference>